<dbReference type="InterPro" id="IPR019614">
    <property type="entry name" value="SAM-dep_methyl-trfase"/>
</dbReference>
<gene>
    <name evidence="5" type="ORF">METZ01_LOCUS66059</name>
</gene>
<dbReference type="PANTHER" id="PTHR43042">
    <property type="entry name" value="SAM-DEPENDENT METHYLTRANSFERASE"/>
    <property type="match status" value="1"/>
</dbReference>
<sequence length="339" mass="36989">MTPADVEETLRRAMTCRASLLDRLAAERTDCCRLLHGSQEGAPGLTLDRYGDLALLQSFRDSVSDAVRAAVGRVLNEFVPGLDLVYNDRSAAGSRVRNRLEGAERIASTTSRVVSEHGVRFHIRARHRGHDPWLFLDLRTARRAVMHEAAGASLLNLFAYTCGVGVAAAVAGARRVVNVDFAASSLSVGTTNAASNGVTARTTELTSDVFPALRQLAGLGQQTVVRGRRLPPFPRLKPERFDLVFLDPPPLAKSRFGVVDLVHDYQSLLRPALAAVGDGGVLYCTNNVARVDEPDWHDLLHRCANKHGRPIRALDVVRPDEDFPSADDQPPLKVARLQL</sequence>
<evidence type="ECO:0000256" key="1">
    <source>
        <dbReference type="ARBA" id="ARBA00022603"/>
    </source>
</evidence>
<evidence type="ECO:0000256" key="3">
    <source>
        <dbReference type="ARBA" id="ARBA00022691"/>
    </source>
</evidence>
<dbReference type="SUPFAM" id="SSF53335">
    <property type="entry name" value="S-adenosyl-L-methionine-dependent methyltransferases"/>
    <property type="match status" value="1"/>
</dbReference>
<reference evidence="5" key="1">
    <citation type="submission" date="2018-05" db="EMBL/GenBank/DDBJ databases">
        <authorList>
            <person name="Lanie J.A."/>
            <person name="Ng W.-L."/>
            <person name="Kazmierczak K.M."/>
            <person name="Andrzejewski T.M."/>
            <person name="Davidsen T.M."/>
            <person name="Wayne K.J."/>
            <person name="Tettelin H."/>
            <person name="Glass J.I."/>
            <person name="Rusch D."/>
            <person name="Podicherti R."/>
            <person name="Tsui H.-C.T."/>
            <person name="Winkler M.E."/>
        </authorList>
    </citation>
    <scope>NUCLEOTIDE SEQUENCE</scope>
</reference>
<accession>A0A381TAL2</accession>
<evidence type="ECO:0000259" key="4">
    <source>
        <dbReference type="Pfam" id="PF10672"/>
    </source>
</evidence>
<feature type="domain" description="S-adenosylmethionine-dependent methyltransferase" evidence="4">
    <location>
        <begin position="114"/>
        <end position="304"/>
    </location>
</feature>
<protein>
    <recommendedName>
        <fullName evidence="4">S-adenosylmethionine-dependent methyltransferase domain-containing protein</fullName>
    </recommendedName>
</protein>
<evidence type="ECO:0000256" key="2">
    <source>
        <dbReference type="ARBA" id="ARBA00022679"/>
    </source>
</evidence>
<dbReference type="EMBL" id="UINC01004287">
    <property type="protein sequence ID" value="SVA13205.1"/>
    <property type="molecule type" value="Genomic_DNA"/>
</dbReference>
<dbReference type="AlphaFoldDB" id="A0A381TAL2"/>
<dbReference type="Gene3D" id="3.40.50.150">
    <property type="entry name" value="Vaccinia Virus protein VP39"/>
    <property type="match status" value="1"/>
</dbReference>
<organism evidence="5">
    <name type="scientific">marine metagenome</name>
    <dbReference type="NCBI Taxonomy" id="408172"/>
    <lineage>
        <taxon>unclassified sequences</taxon>
        <taxon>metagenomes</taxon>
        <taxon>ecological metagenomes</taxon>
    </lineage>
</organism>
<evidence type="ECO:0000313" key="5">
    <source>
        <dbReference type="EMBL" id="SVA13205.1"/>
    </source>
</evidence>
<dbReference type="GO" id="GO:0032259">
    <property type="term" value="P:methylation"/>
    <property type="evidence" value="ECO:0007669"/>
    <property type="project" value="UniProtKB-KW"/>
</dbReference>
<dbReference type="GO" id="GO:0008168">
    <property type="term" value="F:methyltransferase activity"/>
    <property type="evidence" value="ECO:0007669"/>
    <property type="project" value="UniProtKB-KW"/>
</dbReference>
<proteinExistence type="predicted"/>
<keyword evidence="3" id="KW-0949">S-adenosyl-L-methionine</keyword>
<dbReference type="PANTHER" id="PTHR43042:SF3">
    <property type="entry name" value="RIBOSOMAL RNA LARGE SUBUNIT METHYLTRANSFERASE YWBD-RELATED"/>
    <property type="match status" value="1"/>
</dbReference>
<keyword evidence="2" id="KW-0808">Transferase</keyword>
<dbReference type="InterPro" id="IPR029063">
    <property type="entry name" value="SAM-dependent_MTases_sf"/>
</dbReference>
<dbReference type="Gene3D" id="3.30.750.80">
    <property type="entry name" value="RNA methyltransferase domain (HRMD) like"/>
    <property type="match status" value="1"/>
</dbReference>
<keyword evidence="1" id="KW-0489">Methyltransferase</keyword>
<dbReference type="Pfam" id="PF10672">
    <property type="entry name" value="Methyltrans_SAM"/>
    <property type="match status" value="1"/>
</dbReference>
<name>A0A381TAL2_9ZZZZ</name>